<reference evidence="9" key="2">
    <citation type="submission" date="2015-01" db="EMBL/GenBank/DDBJ databases">
        <title>Evolutionary Origins and Diversification of the Mycorrhizal Mutualists.</title>
        <authorList>
            <consortium name="DOE Joint Genome Institute"/>
            <consortium name="Mycorrhizal Genomics Consortium"/>
            <person name="Kohler A."/>
            <person name="Kuo A."/>
            <person name="Nagy L.G."/>
            <person name="Floudas D."/>
            <person name="Copeland A."/>
            <person name="Barry K.W."/>
            <person name="Cichocki N."/>
            <person name="Veneault-Fourrey C."/>
            <person name="LaButti K."/>
            <person name="Lindquist E.A."/>
            <person name="Lipzen A."/>
            <person name="Lundell T."/>
            <person name="Morin E."/>
            <person name="Murat C."/>
            <person name="Riley R."/>
            <person name="Ohm R."/>
            <person name="Sun H."/>
            <person name="Tunlid A."/>
            <person name="Henrissat B."/>
            <person name="Grigoriev I.V."/>
            <person name="Hibbett D.S."/>
            <person name="Martin F."/>
        </authorList>
    </citation>
    <scope>NUCLEOTIDE SEQUENCE [LARGE SCALE GENOMIC DNA]</scope>
    <source>
        <strain evidence="9">Foug A</strain>
    </source>
</reference>
<feature type="compositionally biased region" description="Low complexity" evidence="6">
    <location>
        <begin position="7"/>
        <end position="20"/>
    </location>
</feature>
<dbReference type="EMBL" id="KN822138">
    <property type="protein sequence ID" value="KIM55249.1"/>
    <property type="molecule type" value="Genomic_DNA"/>
</dbReference>
<evidence type="ECO:0000256" key="1">
    <source>
        <dbReference type="ARBA" id="ARBA00004141"/>
    </source>
</evidence>
<evidence type="ECO:0000313" key="9">
    <source>
        <dbReference type="Proteomes" id="UP000053989"/>
    </source>
</evidence>
<feature type="region of interest" description="Disordered" evidence="6">
    <location>
        <begin position="1"/>
        <end position="20"/>
    </location>
</feature>
<feature type="transmembrane region" description="Helical" evidence="7">
    <location>
        <begin position="73"/>
        <end position="97"/>
    </location>
</feature>
<evidence type="ECO:0000256" key="7">
    <source>
        <dbReference type="SAM" id="Phobius"/>
    </source>
</evidence>
<dbReference type="InterPro" id="IPR038213">
    <property type="entry name" value="IFI6/IFI27-like_sf"/>
</dbReference>
<keyword evidence="3 7" id="KW-0812">Transmembrane</keyword>
<gene>
    <name evidence="8" type="ORF">SCLCIDRAFT_308841</name>
</gene>
<dbReference type="Proteomes" id="UP000053989">
    <property type="component" value="Unassembled WGS sequence"/>
</dbReference>
<dbReference type="Pfam" id="PF06140">
    <property type="entry name" value="Ifi-6-16"/>
    <property type="match status" value="1"/>
</dbReference>
<comment type="similarity">
    <text evidence="2">Belongs to the IFI6/IFI27 family.</text>
</comment>
<dbReference type="Gene3D" id="6.10.110.10">
    <property type="match status" value="1"/>
</dbReference>
<keyword evidence="4 7" id="KW-1133">Transmembrane helix</keyword>
<sequence length="147" mass="15690">MEDRLEISTPSSSSSKIPDTPDTLDIDLRALLDNFISYLSPTLGAIKEGIAWLGANVADRLSALRRFVTRHPYISIGILVGLVLLFVYGPTLLSFSLRPLLDILGFTSGGVAKGSLAAFYQSSVHGGYVASNSVFSWAQSLGATIVL</sequence>
<name>A0A0C3DFV1_9AGAM</name>
<dbReference type="InParanoid" id="A0A0C3DFV1"/>
<keyword evidence="5 7" id="KW-0472">Membrane</keyword>
<evidence type="ECO:0000256" key="4">
    <source>
        <dbReference type="ARBA" id="ARBA00022989"/>
    </source>
</evidence>
<dbReference type="AlphaFoldDB" id="A0A0C3DFV1"/>
<evidence type="ECO:0000256" key="2">
    <source>
        <dbReference type="ARBA" id="ARBA00007262"/>
    </source>
</evidence>
<proteinExistence type="inferred from homology"/>
<organism evidence="8 9">
    <name type="scientific">Scleroderma citrinum Foug A</name>
    <dbReference type="NCBI Taxonomy" id="1036808"/>
    <lineage>
        <taxon>Eukaryota</taxon>
        <taxon>Fungi</taxon>
        <taxon>Dikarya</taxon>
        <taxon>Basidiomycota</taxon>
        <taxon>Agaricomycotina</taxon>
        <taxon>Agaricomycetes</taxon>
        <taxon>Agaricomycetidae</taxon>
        <taxon>Boletales</taxon>
        <taxon>Sclerodermatineae</taxon>
        <taxon>Sclerodermataceae</taxon>
        <taxon>Scleroderma</taxon>
    </lineage>
</organism>
<dbReference type="OrthoDB" id="440424at2759"/>
<dbReference type="GO" id="GO:0016020">
    <property type="term" value="C:membrane"/>
    <property type="evidence" value="ECO:0007669"/>
    <property type="project" value="UniProtKB-SubCell"/>
</dbReference>
<keyword evidence="9" id="KW-1185">Reference proteome</keyword>
<reference evidence="8 9" key="1">
    <citation type="submission" date="2014-04" db="EMBL/GenBank/DDBJ databases">
        <authorList>
            <consortium name="DOE Joint Genome Institute"/>
            <person name="Kuo A."/>
            <person name="Kohler A."/>
            <person name="Nagy L.G."/>
            <person name="Floudas D."/>
            <person name="Copeland A."/>
            <person name="Barry K.W."/>
            <person name="Cichocki N."/>
            <person name="Veneault-Fourrey C."/>
            <person name="LaButti K."/>
            <person name="Lindquist E.A."/>
            <person name="Lipzen A."/>
            <person name="Lundell T."/>
            <person name="Morin E."/>
            <person name="Murat C."/>
            <person name="Sun H."/>
            <person name="Tunlid A."/>
            <person name="Henrissat B."/>
            <person name="Grigoriev I.V."/>
            <person name="Hibbett D.S."/>
            <person name="Martin F."/>
            <person name="Nordberg H.P."/>
            <person name="Cantor M.N."/>
            <person name="Hua S.X."/>
        </authorList>
    </citation>
    <scope>NUCLEOTIDE SEQUENCE [LARGE SCALE GENOMIC DNA]</scope>
    <source>
        <strain evidence="8 9">Foug A</strain>
    </source>
</reference>
<evidence type="ECO:0000256" key="5">
    <source>
        <dbReference type="ARBA" id="ARBA00023136"/>
    </source>
</evidence>
<dbReference type="InterPro" id="IPR009311">
    <property type="entry name" value="IFI6/IFI27-like"/>
</dbReference>
<evidence type="ECO:0000256" key="6">
    <source>
        <dbReference type="SAM" id="MobiDB-lite"/>
    </source>
</evidence>
<protein>
    <submittedName>
        <fullName evidence="8">Uncharacterized protein</fullName>
    </submittedName>
</protein>
<evidence type="ECO:0000313" key="8">
    <source>
        <dbReference type="EMBL" id="KIM55249.1"/>
    </source>
</evidence>
<evidence type="ECO:0000256" key="3">
    <source>
        <dbReference type="ARBA" id="ARBA00022692"/>
    </source>
</evidence>
<comment type="subcellular location">
    <subcellularLocation>
        <location evidence="1">Membrane</location>
        <topology evidence="1">Multi-pass membrane protein</topology>
    </subcellularLocation>
</comment>
<accession>A0A0C3DFV1</accession>
<dbReference type="HOGENOM" id="CLU_1769204_0_0_1"/>